<keyword evidence="2" id="KW-0808">Transferase</keyword>
<dbReference type="Proteomes" id="UP000256779">
    <property type="component" value="Unassembled WGS sequence"/>
</dbReference>
<dbReference type="Pfam" id="PF00480">
    <property type="entry name" value="ROK"/>
    <property type="match status" value="1"/>
</dbReference>
<dbReference type="AlphaFoldDB" id="A0A3D9L4V7"/>
<evidence type="ECO:0000313" key="2">
    <source>
        <dbReference type="EMBL" id="RED97960.1"/>
    </source>
</evidence>
<dbReference type="PANTHER" id="PTHR18964">
    <property type="entry name" value="ROK (REPRESSOR, ORF, KINASE) FAMILY"/>
    <property type="match status" value="1"/>
</dbReference>
<evidence type="ECO:0000313" key="3">
    <source>
        <dbReference type="Proteomes" id="UP000256779"/>
    </source>
</evidence>
<accession>A0A3D9L4V7</accession>
<keyword evidence="2" id="KW-0418">Kinase</keyword>
<dbReference type="PANTHER" id="PTHR18964:SF149">
    <property type="entry name" value="BIFUNCTIONAL UDP-N-ACETYLGLUCOSAMINE 2-EPIMERASE_N-ACETYLMANNOSAMINE KINASE"/>
    <property type="match status" value="1"/>
</dbReference>
<name>A0A3D9L4V7_MARFU</name>
<dbReference type="SUPFAM" id="SSF53067">
    <property type="entry name" value="Actin-like ATPase domain"/>
    <property type="match status" value="1"/>
</dbReference>
<dbReference type="Gene3D" id="3.30.420.40">
    <property type="match status" value="2"/>
</dbReference>
<keyword evidence="3" id="KW-1185">Reference proteome</keyword>
<dbReference type="PROSITE" id="PS01125">
    <property type="entry name" value="ROK"/>
    <property type="match status" value="1"/>
</dbReference>
<dbReference type="InterPro" id="IPR043129">
    <property type="entry name" value="ATPase_NBD"/>
</dbReference>
<sequence>MSKKVAIGVDIGGTLTKVGIVDREGNLYANTSFSTTMHQEFGDYLDELKQQIETLRGQLDFEHEVLGTGVGAPNANYYRGTIEHAANLLWKGIIPFVNEMKARFDVPTYITNDANAAAIGEMIYGKAADMKDFMVITLGTGLGSGIVSNGELIYGHDSQAGELGHVVIDPNGRYTGLGRRGGLEAYVSSTGLKRTVYFLLADRMDDSILRDVAYNDLHGEMIMDAAEKGDPIAQAAFDMTGRILGEQLANFTTFSHPEAYFLLGGLAKAGKWIFEPTQTHLEKNLLPFYQGKVKLLPSGMLDKNAAVLGAAALVWKQHEG</sequence>
<gene>
    <name evidence="2" type="ORF">C7460_111101</name>
</gene>
<proteinExistence type="inferred from homology"/>
<protein>
    <submittedName>
        <fullName evidence="2">Glucokinase</fullName>
    </submittedName>
</protein>
<evidence type="ECO:0000256" key="1">
    <source>
        <dbReference type="ARBA" id="ARBA00006479"/>
    </source>
</evidence>
<comment type="caution">
    <text evidence="2">The sequence shown here is derived from an EMBL/GenBank/DDBJ whole genome shotgun (WGS) entry which is preliminary data.</text>
</comment>
<dbReference type="EMBL" id="QREG01000011">
    <property type="protein sequence ID" value="RED97960.1"/>
    <property type="molecule type" value="Genomic_DNA"/>
</dbReference>
<dbReference type="OrthoDB" id="9810372at2"/>
<dbReference type="RefSeq" id="WP_115868485.1">
    <property type="nucleotide sequence ID" value="NZ_QREG01000011.1"/>
</dbReference>
<dbReference type="InterPro" id="IPR000600">
    <property type="entry name" value="ROK"/>
</dbReference>
<dbReference type="GO" id="GO:0016301">
    <property type="term" value="F:kinase activity"/>
    <property type="evidence" value="ECO:0007669"/>
    <property type="project" value="UniProtKB-KW"/>
</dbReference>
<comment type="similarity">
    <text evidence="1">Belongs to the ROK (NagC/XylR) family.</text>
</comment>
<organism evidence="2 3">
    <name type="scientific">Marinoscillum furvescens DSM 4134</name>
    <dbReference type="NCBI Taxonomy" id="1122208"/>
    <lineage>
        <taxon>Bacteria</taxon>
        <taxon>Pseudomonadati</taxon>
        <taxon>Bacteroidota</taxon>
        <taxon>Cytophagia</taxon>
        <taxon>Cytophagales</taxon>
        <taxon>Reichenbachiellaceae</taxon>
        <taxon>Marinoscillum</taxon>
    </lineage>
</organism>
<reference evidence="2 3" key="1">
    <citation type="submission" date="2018-07" db="EMBL/GenBank/DDBJ databases">
        <title>Genomic Encyclopedia of Type Strains, Phase IV (KMG-IV): sequencing the most valuable type-strain genomes for metagenomic binning, comparative biology and taxonomic classification.</title>
        <authorList>
            <person name="Goeker M."/>
        </authorList>
    </citation>
    <scope>NUCLEOTIDE SEQUENCE [LARGE SCALE GENOMIC DNA]</scope>
    <source>
        <strain evidence="2 3">DSM 4134</strain>
    </source>
</reference>
<dbReference type="InterPro" id="IPR049874">
    <property type="entry name" value="ROK_cs"/>
</dbReference>